<keyword evidence="6" id="KW-0106">Calcium</keyword>
<evidence type="ECO:0000256" key="8">
    <source>
        <dbReference type="RuleBase" id="RU361238"/>
    </source>
</evidence>
<evidence type="ECO:0000256" key="3">
    <source>
        <dbReference type="ARBA" id="ARBA00022723"/>
    </source>
</evidence>
<dbReference type="Proteomes" id="UP001320420">
    <property type="component" value="Unassembled WGS sequence"/>
</dbReference>
<dbReference type="Pfam" id="PF07519">
    <property type="entry name" value="Tannase"/>
    <property type="match status" value="2"/>
</dbReference>
<gene>
    <name evidence="9" type="ORF">SLS62_004157</name>
</gene>
<dbReference type="InterPro" id="IPR029058">
    <property type="entry name" value="AB_hydrolase_fold"/>
</dbReference>
<dbReference type="EC" id="3.1.1.-" evidence="8"/>
<dbReference type="PANTHER" id="PTHR33938">
    <property type="entry name" value="FERULOYL ESTERASE B-RELATED"/>
    <property type="match status" value="1"/>
</dbReference>
<organism evidence="9 10">
    <name type="scientific">Diatrype stigma</name>
    <dbReference type="NCBI Taxonomy" id="117547"/>
    <lineage>
        <taxon>Eukaryota</taxon>
        <taxon>Fungi</taxon>
        <taxon>Dikarya</taxon>
        <taxon>Ascomycota</taxon>
        <taxon>Pezizomycotina</taxon>
        <taxon>Sordariomycetes</taxon>
        <taxon>Xylariomycetidae</taxon>
        <taxon>Xylariales</taxon>
        <taxon>Diatrypaceae</taxon>
        <taxon>Diatrype</taxon>
    </lineage>
</organism>
<evidence type="ECO:0000256" key="5">
    <source>
        <dbReference type="ARBA" id="ARBA00022801"/>
    </source>
</evidence>
<dbReference type="AlphaFoldDB" id="A0AAN9UV09"/>
<protein>
    <recommendedName>
        <fullName evidence="8">Carboxylic ester hydrolase</fullName>
        <ecNumber evidence="8">3.1.1.-</ecNumber>
    </recommendedName>
</protein>
<evidence type="ECO:0000256" key="1">
    <source>
        <dbReference type="ARBA" id="ARBA00006249"/>
    </source>
</evidence>
<evidence type="ECO:0000313" key="10">
    <source>
        <dbReference type="Proteomes" id="UP001320420"/>
    </source>
</evidence>
<keyword evidence="2" id="KW-0719">Serine esterase</keyword>
<proteinExistence type="inferred from homology"/>
<dbReference type="Gene3D" id="3.40.50.1820">
    <property type="entry name" value="alpha/beta hydrolase"/>
    <property type="match status" value="1"/>
</dbReference>
<dbReference type="EMBL" id="JAKJXP020000025">
    <property type="protein sequence ID" value="KAK7753792.1"/>
    <property type="molecule type" value="Genomic_DNA"/>
</dbReference>
<keyword evidence="3" id="KW-0479">Metal-binding</keyword>
<keyword evidence="7" id="KW-1015">Disulfide bond</keyword>
<dbReference type="SUPFAM" id="SSF53474">
    <property type="entry name" value="alpha/beta-Hydrolases"/>
    <property type="match status" value="1"/>
</dbReference>
<dbReference type="GO" id="GO:0046872">
    <property type="term" value="F:metal ion binding"/>
    <property type="evidence" value="ECO:0007669"/>
    <property type="project" value="UniProtKB-KW"/>
</dbReference>
<sequence>MRLHNPPQISSTSSLALMVLSAQAVLAAPAPAVDCTTASFEAILAGVPEATVSYAGAVAEGGSFGIPSLAFPTNATEVPAVCAVSINVKSSEAGSSYNFGLFLPDSTWNERFLTTGNGGYGGGINWPDMGRMAHYGFATMSTDTGHNSSSGDAAWALNAPETIVDWGHRAMHGSVTLSKSIIGAYYGVAGAEDGGIKFSYYASCSTGGRQGLREIQLHPDSFDGIAVGAPAWWTPHLAAGSLKMPLDNLPEDGPGHISESLFAAIEAEMIKQCDPQDGVTDEIVSDPFGCTFDFEALRCTNGTSPSPSDSTAPTCLTAAQLQTVHAVYSDWAENAGQTLVFPGLALGASPSFMLSPPSDYGFGLFKYFVYNDTEWDYTSLSYADVQAADAVNPGSATAGDFAALVGPYADRGGKVLMYHGGADPLIPTGSSLAFYRALQQAEGKGTDLEAFYRFFLVPGMSHCSGSATAPWYVGGGSQAPAGTTHSVPGYEDADHDIVLAMVRWVEEGGAPDRLVATKFAGDDAAAGVQSQRPLCVYPKQARYAGSGDVNLPENWECE</sequence>
<evidence type="ECO:0000256" key="7">
    <source>
        <dbReference type="ARBA" id="ARBA00023157"/>
    </source>
</evidence>
<name>A0AAN9UV09_9PEZI</name>
<keyword evidence="4 8" id="KW-0732">Signal</keyword>
<feature type="signal peptide" evidence="8">
    <location>
        <begin position="1"/>
        <end position="27"/>
    </location>
</feature>
<evidence type="ECO:0000256" key="2">
    <source>
        <dbReference type="ARBA" id="ARBA00022487"/>
    </source>
</evidence>
<feature type="chain" id="PRO_5042663125" description="Carboxylic ester hydrolase" evidence="8">
    <location>
        <begin position="28"/>
        <end position="558"/>
    </location>
</feature>
<dbReference type="PANTHER" id="PTHR33938:SF2">
    <property type="entry name" value="CARBOXYLIC ESTER HYDROLASE"/>
    <property type="match status" value="1"/>
</dbReference>
<comment type="similarity">
    <text evidence="1 8">Belongs to the tannase family.</text>
</comment>
<reference evidence="9 10" key="1">
    <citation type="submission" date="2024-02" db="EMBL/GenBank/DDBJ databases">
        <title>De novo assembly and annotation of 12 fungi associated with fruit tree decline syndrome in Ontario, Canada.</title>
        <authorList>
            <person name="Sulman M."/>
            <person name="Ellouze W."/>
            <person name="Ilyukhin E."/>
        </authorList>
    </citation>
    <scope>NUCLEOTIDE SEQUENCE [LARGE SCALE GENOMIC DNA]</scope>
    <source>
        <strain evidence="9 10">M11/M66-122</strain>
    </source>
</reference>
<evidence type="ECO:0000256" key="4">
    <source>
        <dbReference type="ARBA" id="ARBA00022729"/>
    </source>
</evidence>
<comment type="caution">
    <text evidence="9">The sequence shown here is derived from an EMBL/GenBank/DDBJ whole genome shotgun (WGS) entry which is preliminary data.</text>
</comment>
<dbReference type="GO" id="GO:0030600">
    <property type="term" value="F:feruloyl esterase activity"/>
    <property type="evidence" value="ECO:0007669"/>
    <property type="project" value="UniProtKB-ARBA"/>
</dbReference>
<evidence type="ECO:0000256" key="6">
    <source>
        <dbReference type="ARBA" id="ARBA00022837"/>
    </source>
</evidence>
<keyword evidence="10" id="KW-1185">Reference proteome</keyword>
<dbReference type="InterPro" id="IPR011118">
    <property type="entry name" value="Tannase/feruloyl_esterase"/>
</dbReference>
<keyword evidence="5 8" id="KW-0378">Hydrolase</keyword>
<accession>A0AAN9UV09</accession>
<evidence type="ECO:0000313" key="9">
    <source>
        <dbReference type="EMBL" id="KAK7753792.1"/>
    </source>
</evidence>